<protein>
    <submittedName>
        <fullName evidence="1">Uncharacterized protein</fullName>
    </submittedName>
</protein>
<reference evidence="1" key="1">
    <citation type="submission" date="2023-04" db="EMBL/GenBank/DDBJ databases">
        <title>Draft Genome sequencing of Naganishia species isolated from polar environments using Oxford Nanopore Technology.</title>
        <authorList>
            <person name="Leo P."/>
            <person name="Venkateswaran K."/>
        </authorList>
    </citation>
    <scope>NUCLEOTIDE SEQUENCE</scope>
    <source>
        <strain evidence="1">MNA-CCFEE 5262</strain>
    </source>
</reference>
<dbReference type="Proteomes" id="UP001230649">
    <property type="component" value="Unassembled WGS sequence"/>
</dbReference>
<comment type="caution">
    <text evidence="1">The sequence shown here is derived from an EMBL/GenBank/DDBJ whole genome shotgun (WGS) entry which is preliminary data.</text>
</comment>
<name>A0ACC2V4M1_9TREE</name>
<proteinExistence type="predicted"/>
<evidence type="ECO:0000313" key="2">
    <source>
        <dbReference type="Proteomes" id="UP001230649"/>
    </source>
</evidence>
<organism evidence="1 2">
    <name type="scientific">Naganishia adeliensis</name>
    <dbReference type="NCBI Taxonomy" id="92952"/>
    <lineage>
        <taxon>Eukaryota</taxon>
        <taxon>Fungi</taxon>
        <taxon>Dikarya</taxon>
        <taxon>Basidiomycota</taxon>
        <taxon>Agaricomycotina</taxon>
        <taxon>Tremellomycetes</taxon>
        <taxon>Filobasidiales</taxon>
        <taxon>Filobasidiaceae</taxon>
        <taxon>Naganishia</taxon>
    </lineage>
</organism>
<sequence length="657" mass="72973">MNQQPINLDYFPIPGFSDDVDSVETPSRTRSASRPANSELTNPQLSIASQLIYDTQTIHTTSTVNTWPVSRCNLSVNVPVNGPVNVPVTVPVPMRAHRSRSIRSKGSGAWNHPYNRSGPARYDWTLQPLLRKAGLNYRNYGLFASPAGGSASSAAISEDMTPRIKPHLTTFRISARESAGSTPTTTSAAETRRLKRKIPVHPMSRIIKPPKVGKDGSDEDESAFLQWLSFEFPEESKALRSCLSLDYASKLYEWLREWREKMLSLARFLEGKTKCADGIFAENVTATVPCERIWLWSDCFLVLSGSYSKLFIFDEGQRELKIVKAITFPLSSQKVANLSGEIGLDLRNYEEHDISGSPASRREILQSTLDFDPPSATPTRQTVRGSLGSQTGVTGKPASVERGPHNPRRQAATHSGPLQNTWHMRPRPHVSARDYSEFGFQTGASVSGTEGLDDLYRGSEREPNPSPVSAASVIARSATTTTSPAVPDGYDIAPNGLTYCISRAFRAPQIRKDWYSEDKIALLVQWLSLKFPEDRKPLPPCLSLDYRSVSYEWLREWEGKLRPALDILPTLAERKAIGSPNGLVVEAITAKVLCGRVWLWSDSFLAWLGRSTKVRLFIFDGGLWTLTYVRTFSLPLDGQAMADLLREIGQELAKARG</sequence>
<evidence type="ECO:0000313" key="1">
    <source>
        <dbReference type="EMBL" id="KAJ9093957.1"/>
    </source>
</evidence>
<keyword evidence="2" id="KW-1185">Reference proteome</keyword>
<gene>
    <name evidence="1" type="ORF">QFC20_007013</name>
</gene>
<accession>A0ACC2V4M1</accession>
<dbReference type="EMBL" id="JASBWS010000145">
    <property type="protein sequence ID" value="KAJ9093957.1"/>
    <property type="molecule type" value="Genomic_DNA"/>
</dbReference>